<dbReference type="OrthoDB" id="1930760at2759"/>
<dbReference type="SUPFAM" id="SSF50978">
    <property type="entry name" value="WD40 repeat-like"/>
    <property type="match status" value="1"/>
</dbReference>
<dbReference type="GO" id="GO:0061685">
    <property type="term" value="F:diphthine methylesterase activity"/>
    <property type="evidence" value="ECO:0007669"/>
    <property type="project" value="UniProtKB-EC"/>
</dbReference>
<dbReference type="GO" id="GO:0005737">
    <property type="term" value="C:cytoplasm"/>
    <property type="evidence" value="ECO:0007669"/>
    <property type="project" value="TreeGrafter"/>
</dbReference>
<feature type="repeat" description="WD" evidence="8">
    <location>
        <begin position="266"/>
        <end position="301"/>
    </location>
</feature>
<comment type="caution">
    <text evidence="9">The sequence shown here is derived from an EMBL/GenBank/DDBJ whole genome shotgun (WGS) entry which is preliminary data.</text>
</comment>
<dbReference type="InterPro" id="IPR036322">
    <property type="entry name" value="WD40_repeat_dom_sf"/>
</dbReference>
<proteinExistence type="inferred from homology"/>
<comment type="similarity">
    <text evidence="5">Belongs to the DPH7 family.</text>
</comment>
<dbReference type="PANTHER" id="PTHR46042:SF1">
    <property type="entry name" value="DIPHTHINE METHYLTRANSFERASE"/>
    <property type="match status" value="1"/>
</dbReference>
<dbReference type="EMBL" id="BLKM01004391">
    <property type="protein sequence ID" value="GFG31264.1"/>
    <property type="molecule type" value="Genomic_DNA"/>
</dbReference>
<sequence length="420" mass="47653">MVTTNNMQTLHIWDTEYSADSVEWCPISPFQNIFVCGTYQLATTESTEVENRKYDDTSKNLEISEGSAVCNTYKRSGRLYLFAMDSLKGLYLLQTLEMPAILDCKWCHCKIDGKILLAVANAVGEVLLYEMRTTGEPKSEEDKMNIKGIEPWLSCTLSLLCNSVIAQDVDSETLALSLDWSTGRCKFEHEQNSPLISVSDSKGYISLLTLSDLMFEKRECWKAHDFEAWITAFDYWNDSVVYTGGDDCKFHTYDMRTGTVRPVFTGSVHEAGVTSLHSNALFEHLLASGSYDENIRIWDTRLMKHPVYSTPVSGGVWRLKWDPHTWTHLLTACMHGGFFVLDYTDNTEPPFIVAAYQEHQSLAYGSDWCHLVGEEAMIHVTDAIREACRAAEELRIVATCSFYDHKLCISSLSEWSTEQL</sequence>
<comment type="pathway">
    <text evidence="1">Protein modification; peptidyl-diphthamide biosynthesis.</text>
</comment>
<dbReference type="AlphaFoldDB" id="A0A6L2PFM7"/>
<evidence type="ECO:0000313" key="9">
    <source>
        <dbReference type="EMBL" id="GFG31264.1"/>
    </source>
</evidence>
<dbReference type="GO" id="GO:0017183">
    <property type="term" value="P:protein histidyl modification to diphthamide"/>
    <property type="evidence" value="ECO:0007669"/>
    <property type="project" value="TreeGrafter"/>
</dbReference>
<reference evidence="10" key="1">
    <citation type="submission" date="2020-01" db="EMBL/GenBank/DDBJ databases">
        <title>Draft genome sequence of the Termite Coptotermes fromosanus.</title>
        <authorList>
            <person name="Itakura S."/>
            <person name="Yosikawa Y."/>
            <person name="Umezawa K."/>
        </authorList>
    </citation>
    <scope>NUCLEOTIDE SEQUENCE [LARGE SCALE GENOMIC DNA]</scope>
</reference>
<dbReference type="PANTHER" id="PTHR46042">
    <property type="entry name" value="DIPHTHINE METHYLTRANSFERASE"/>
    <property type="match status" value="1"/>
</dbReference>
<keyword evidence="3" id="KW-0677">Repeat</keyword>
<accession>A0A6L2PFM7</accession>
<dbReference type="EC" id="3.1.1.97" evidence="6"/>
<evidence type="ECO:0000256" key="3">
    <source>
        <dbReference type="ARBA" id="ARBA00022737"/>
    </source>
</evidence>
<comment type="catalytic activity">
    <reaction evidence="7">
        <text>diphthine methyl ester-[translation elongation factor 2] + H2O = diphthine-[translation elongation factor 2] + methanol + H(+)</text>
        <dbReference type="Rhea" id="RHEA:42656"/>
        <dbReference type="Rhea" id="RHEA-COMP:10172"/>
        <dbReference type="Rhea" id="RHEA-COMP:10173"/>
        <dbReference type="ChEBI" id="CHEBI:15377"/>
        <dbReference type="ChEBI" id="CHEBI:15378"/>
        <dbReference type="ChEBI" id="CHEBI:17790"/>
        <dbReference type="ChEBI" id="CHEBI:79005"/>
        <dbReference type="ChEBI" id="CHEBI:82696"/>
        <dbReference type="EC" id="3.1.1.97"/>
    </reaction>
</comment>
<keyword evidence="10" id="KW-1185">Reference proteome</keyword>
<dbReference type="InterPro" id="IPR015943">
    <property type="entry name" value="WD40/YVTN_repeat-like_dom_sf"/>
</dbReference>
<organism evidence="9 10">
    <name type="scientific">Coptotermes formosanus</name>
    <name type="common">Formosan subterranean termite</name>
    <dbReference type="NCBI Taxonomy" id="36987"/>
    <lineage>
        <taxon>Eukaryota</taxon>
        <taxon>Metazoa</taxon>
        <taxon>Ecdysozoa</taxon>
        <taxon>Arthropoda</taxon>
        <taxon>Hexapoda</taxon>
        <taxon>Insecta</taxon>
        <taxon>Pterygota</taxon>
        <taxon>Neoptera</taxon>
        <taxon>Polyneoptera</taxon>
        <taxon>Dictyoptera</taxon>
        <taxon>Blattodea</taxon>
        <taxon>Blattoidea</taxon>
        <taxon>Termitoidae</taxon>
        <taxon>Rhinotermitidae</taxon>
        <taxon>Coptotermes</taxon>
    </lineage>
</organism>
<dbReference type="SMART" id="SM00320">
    <property type="entry name" value="WD40"/>
    <property type="match status" value="3"/>
</dbReference>
<keyword evidence="2 8" id="KW-0853">WD repeat</keyword>
<dbReference type="PROSITE" id="PS50082">
    <property type="entry name" value="WD_REPEATS_2"/>
    <property type="match status" value="1"/>
</dbReference>
<evidence type="ECO:0000256" key="7">
    <source>
        <dbReference type="ARBA" id="ARBA00047551"/>
    </source>
</evidence>
<protein>
    <recommendedName>
        <fullName evidence="6">methylated diphthine methylhydrolase</fullName>
        <ecNumber evidence="6">3.1.1.97</ecNumber>
    </recommendedName>
</protein>
<evidence type="ECO:0000256" key="4">
    <source>
        <dbReference type="ARBA" id="ARBA00022801"/>
    </source>
</evidence>
<dbReference type="InterPro" id="IPR001680">
    <property type="entry name" value="WD40_rpt"/>
</dbReference>
<gene>
    <name evidence="9" type="ORF">Cfor_03268</name>
</gene>
<evidence type="ECO:0000256" key="1">
    <source>
        <dbReference type="ARBA" id="ARBA00005156"/>
    </source>
</evidence>
<evidence type="ECO:0000256" key="6">
    <source>
        <dbReference type="ARBA" id="ARBA00039131"/>
    </source>
</evidence>
<dbReference type="FunCoup" id="A0A6L2PFM7">
    <property type="interactions" value="1304"/>
</dbReference>
<dbReference type="Gene3D" id="2.130.10.10">
    <property type="entry name" value="YVTN repeat-like/Quinoprotein amine dehydrogenase"/>
    <property type="match status" value="1"/>
</dbReference>
<dbReference type="PROSITE" id="PS00678">
    <property type="entry name" value="WD_REPEATS_1"/>
    <property type="match status" value="1"/>
</dbReference>
<dbReference type="InterPro" id="IPR052415">
    <property type="entry name" value="Diphthine_MTase"/>
</dbReference>
<evidence type="ECO:0000313" key="10">
    <source>
        <dbReference type="Proteomes" id="UP000502823"/>
    </source>
</evidence>
<keyword evidence="4" id="KW-0378">Hydrolase</keyword>
<name>A0A6L2PFM7_COPFO</name>
<dbReference type="InParanoid" id="A0A6L2PFM7"/>
<evidence type="ECO:0000256" key="8">
    <source>
        <dbReference type="PROSITE-ProRule" id="PRU00221"/>
    </source>
</evidence>
<dbReference type="InterPro" id="IPR019775">
    <property type="entry name" value="WD40_repeat_CS"/>
</dbReference>
<dbReference type="Proteomes" id="UP000502823">
    <property type="component" value="Unassembled WGS sequence"/>
</dbReference>
<evidence type="ECO:0000256" key="2">
    <source>
        <dbReference type="ARBA" id="ARBA00022574"/>
    </source>
</evidence>
<evidence type="ECO:0000256" key="5">
    <source>
        <dbReference type="ARBA" id="ARBA00038092"/>
    </source>
</evidence>